<evidence type="ECO:0000313" key="3">
    <source>
        <dbReference type="Proteomes" id="UP000242715"/>
    </source>
</evidence>
<organism evidence="2 3">
    <name type="scientific">Trifolium subterraneum</name>
    <name type="common">Subterranean clover</name>
    <dbReference type="NCBI Taxonomy" id="3900"/>
    <lineage>
        <taxon>Eukaryota</taxon>
        <taxon>Viridiplantae</taxon>
        <taxon>Streptophyta</taxon>
        <taxon>Embryophyta</taxon>
        <taxon>Tracheophyta</taxon>
        <taxon>Spermatophyta</taxon>
        <taxon>Magnoliopsida</taxon>
        <taxon>eudicotyledons</taxon>
        <taxon>Gunneridae</taxon>
        <taxon>Pentapetalae</taxon>
        <taxon>rosids</taxon>
        <taxon>fabids</taxon>
        <taxon>Fabales</taxon>
        <taxon>Fabaceae</taxon>
        <taxon>Papilionoideae</taxon>
        <taxon>50 kb inversion clade</taxon>
        <taxon>NPAAA clade</taxon>
        <taxon>Hologalegina</taxon>
        <taxon>IRL clade</taxon>
        <taxon>Trifolieae</taxon>
        <taxon>Trifolium</taxon>
    </lineage>
</organism>
<gene>
    <name evidence="2" type="ORF">TSUD_184340</name>
</gene>
<sequence length="75" mass="8072">MPKMSALRAVQRHAAASRSTRPSRREQQGVTGGRPIVIFNNPLRTLAHTPNLSVSRGHEPLEGVGVGFGFGGLHF</sequence>
<accession>A0A2Z6PJ44</accession>
<feature type="region of interest" description="Disordered" evidence="1">
    <location>
        <begin position="1"/>
        <end position="35"/>
    </location>
</feature>
<name>A0A2Z6PJ44_TRISU</name>
<dbReference type="Proteomes" id="UP000242715">
    <property type="component" value="Unassembled WGS sequence"/>
</dbReference>
<proteinExistence type="predicted"/>
<dbReference type="EMBL" id="DF974827">
    <property type="protein sequence ID" value="GAU50642.1"/>
    <property type="molecule type" value="Genomic_DNA"/>
</dbReference>
<reference evidence="3" key="1">
    <citation type="journal article" date="2017" name="Front. Plant Sci.">
        <title>Climate Clever Clovers: New Paradigm to Reduce the Environmental Footprint of Ruminants by Breeding Low Methanogenic Forages Utilizing Haplotype Variation.</title>
        <authorList>
            <person name="Kaur P."/>
            <person name="Appels R."/>
            <person name="Bayer P.E."/>
            <person name="Keeble-Gagnere G."/>
            <person name="Wang J."/>
            <person name="Hirakawa H."/>
            <person name="Shirasawa K."/>
            <person name="Vercoe P."/>
            <person name="Stefanova K."/>
            <person name="Durmic Z."/>
            <person name="Nichols P."/>
            <person name="Revell C."/>
            <person name="Isobe S.N."/>
            <person name="Edwards D."/>
            <person name="Erskine W."/>
        </authorList>
    </citation>
    <scope>NUCLEOTIDE SEQUENCE [LARGE SCALE GENOMIC DNA]</scope>
    <source>
        <strain evidence="3">cv. Daliak</strain>
    </source>
</reference>
<keyword evidence="3" id="KW-1185">Reference proteome</keyword>
<dbReference type="AlphaFoldDB" id="A0A2Z6PJ44"/>
<evidence type="ECO:0000256" key="1">
    <source>
        <dbReference type="SAM" id="MobiDB-lite"/>
    </source>
</evidence>
<evidence type="ECO:0000313" key="2">
    <source>
        <dbReference type="EMBL" id="GAU50642.1"/>
    </source>
</evidence>
<protein>
    <submittedName>
        <fullName evidence="2">Uncharacterized protein</fullName>
    </submittedName>
</protein>